<name>A0A814ZLW8_ADIRI</name>
<feature type="transmembrane region" description="Helical" evidence="1">
    <location>
        <begin position="361"/>
        <end position="380"/>
    </location>
</feature>
<dbReference type="OrthoDB" id="306876at2759"/>
<evidence type="ECO:0000313" key="4">
    <source>
        <dbReference type="Proteomes" id="UP000663852"/>
    </source>
</evidence>
<feature type="domain" description="EamA" evidence="2">
    <location>
        <begin position="72"/>
        <end position="202"/>
    </location>
</feature>
<keyword evidence="1" id="KW-0812">Transmembrane</keyword>
<organism evidence="3 4">
    <name type="scientific">Adineta ricciae</name>
    <name type="common">Rotifer</name>
    <dbReference type="NCBI Taxonomy" id="249248"/>
    <lineage>
        <taxon>Eukaryota</taxon>
        <taxon>Metazoa</taxon>
        <taxon>Spiralia</taxon>
        <taxon>Gnathifera</taxon>
        <taxon>Rotifera</taxon>
        <taxon>Eurotatoria</taxon>
        <taxon>Bdelloidea</taxon>
        <taxon>Adinetida</taxon>
        <taxon>Adinetidae</taxon>
        <taxon>Adineta</taxon>
    </lineage>
</organism>
<dbReference type="PANTHER" id="PTHR22911">
    <property type="entry name" value="ACYL-MALONYL CONDENSING ENZYME-RELATED"/>
    <property type="match status" value="1"/>
</dbReference>
<evidence type="ECO:0000313" key="3">
    <source>
        <dbReference type="EMBL" id="CAF1247177.1"/>
    </source>
</evidence>
<keyword evidence="1" id="KW-0472">Membrane</keyword>
<dbReference type="AlphaFoldDB" id="A0A814ZLW8"/>
<feature type="transmembrane region" description="Helical" evidence="1">
    <location>
        <begin position="74"/>
        <end position="92"/>
    </location>
</feature>
<dbReference type="EMBL" id="CAJNOJ010000177">
    <property type="protein sequence ID" value="CAF1247177.1"/>
    <property type="molecule type" value="Genomic_DNA"/>
</dbReference>
<dbReference type="Pfam" id="PF00892">
    <property type="entry name" value="EamA"/>
    <property type="match status" value="1"/>
</dbReference>
<dbReference type="SUPFAM" id="SSF103481">
    <property type="entry name" value="Multidrug resistance efflux transporter EmrE"/>
    <property type="match status" value="1"/>
</dbReference>
<comment type="caution">
    <text evidence="3">The sequence shown here is derived from an EMBL/GenBank/DDBJ whole genome shotgun (WGS) entry which is preliminary data.</text>
</comment>
<feature type="transmembrane region" description="Helical" evidence="1">
    <location>
        <begin position="303"/>
        <end position="324"/>
    </location>
</feature>
<protein>
    <recommendedName>
        <fullName evidence="2">EamA domain-containing protein</fullName>
    </recommendedName>
</protein>
<reference evidence="3" key="1">
    <citation type="submission" date="2021-02" db="EMBL/GenBank/DDBJ databases">
        <authorList>
            <person name="Nowell W R."/>
        </authorList>
    </citation>
    <scope>NUCLEOTIDE SEQUENCE</scope>
</reference>
<feature type="transmembrane region" description="Helical" evidence="1">
    <location>
        <begin position="165"/>
        <end position="181"/>
    </location>
</feature>
<dbReference type="InterPro" id="IPR000620">
    <property type="entry name" value="EamA_dom"/>
</dbReference>
<feature type="transmembrane region" description="Helical" evidence="1">
    <location>
        <begin position="271"/>
        <end position="291"/>
    </location>
</feature>
<dbReference type="Proteomes" id="UP000663852">
    <property type="component" value="Unassembled WGS sequence"/>
</dbReference>
<feature type="transmembrane region" description="Helical" evidence="1">
    <location>
        <begin position="98"/>
        <end position="119"/>
    </location>
</feature>
<dbReference type="InterPro" id="IPR037185">
    <property type="entry name" value="EmrE-like"/>
</dbReference>
<accession>A0A814ZLW8</accession>
<dbReference type="PANTHER" id="PTHR22911:SF137">
    <property type="entry name" value="SOLUTE CARRIER FAMILY 35 MEMBER G2-RELATED"/>
    <property type="match status" value="1"/>
</dbReference>
<keyword evidence="1" id="KW-1133">Transmembrane helix</keyword>
<evidence type="ECO:0000256" key="1">
    <source>
        <dbReference type="SAM" id="Phobius"/>
    </source>
</evidence>
<feature type="transmembrane region" description="Helical" evidence="1">
    <location>
        <begin position="188"/>
        <end position="209"/>
    </location>
</feature>
<feature type="transmembrane region" description="Helical" evidence="1">
    <location>
        <begin position="131"/>
        <end position="153"/>
    </location>
</feature>
<evidence type="ECO:0000259" key="2">
    <source>
        <dbReference type="Pfam" id="PF00892"/>
    </source>
</evidence>
<dbReference type="GO" id="GO:0016020">
    <property type="term" value="C:membrane"/>
    <property type="evidence" value="ECO:0007669"/>
    <property type="project" value="InterPro"/>
</dbReference>
<sequence length="400" mass="45262">MKQESSAALQDDDHIERKSSIIDEEVCNGDPLFGPLIDTDELDVVVAVVENERKESFKQESTTCSHVIKRCTGIFYALCGSFIFTCSGFLIKQLRVDFFDALLVRFLLQSIILVAFILYKKNKFIHGSNKLILLQIVRTIVGSSGLFLFFLSYRYIPLPDLTTCRYTQVIWTAILAMIVFHDRISISTILAIILTLTGVVLVAQPTFLFPNQSSLVNQTKVSAHRTADIDFESDKSYRLLGLCLALACALSISCSMVLNKKLIISKIPQSIIMLEFSLLTLIILLLNHIYNRFIVYKYEKQTMFTWQFFLAASVSLMQVFSSTITQRAIKLEHPAIISVVQSSDILFAIILQNLFSRVKSNSFVILGSFLVTTSIFLVGIDKFSKDRKKLSRKRPVDTKL</sequence>
<gene>
    <name evidence="3" type="ORF">EDS130_LOCUS27774</name>
</gene>
<feature type="transmembrane region" description="Helical" evidence="1">
    <location>
        <begin position="336"/>
        <end position="355"/>
    </location>
</feature>
<proteinExistence type="predicted"/>
<feature type="transmembrane region" description="Helical" evidence="1">
    <location>
        <begin position="239"/>
        <end position="259"/>
    </location>
</feature>